<evidence type="ECO:0000313" key="3">
    <source>
        <dbReference type="Proteomes" id="UP000663873"/>
    </source>
</evidence>
<gene>
    <name evidence="1" type="ORF">UJA718_LOCUS45628</name>
    <name evidence="2" type="ORF">UJA718_LOCUS47666</name>
</gene>
<name>A0A821XND1_9BILA</name>
<comment type="caution">
    <text evidence="2">The sequence shown here is derived from an EMBL/GenBank/DDBJ whole genome shotgun (WGS) entry which is preliminary data.</text>
</comment>
<evidence type="ECO:0000313" key="2">
    <source>
        <dbReference type="EMBL" id="CAF4949075.1"/>
    </source>
</evidence>
<proteinExistence type="predicted"/>
<protein>
    <submittedName>
        <fullName evidence="2">Uncharacterized protein</fullName>
    </submittedName>
</protein>
<reference evidence="2" key="1">
    <citation type="submission" date="2021-02" db="EMBL/GenBank/DDBJ databases">
        <authorList>
            <person name="Nowell W R."/>
        </authorList>
    </citation>
    <scope>NUCLEOTIDE SEQUENCE</scope>
</reference>
<dbReference type="Proteomes" id="UP000663873">
    <property type="component" value="Unassembled WGS sequence"/>
</dbReference>
<dbReference type="AlphaFoldDB" id="A0A821XND1"/>
<keyword evidence="3" id="KW-1185">Reference proteome</keyword>
<dbReference type="EMBL" id="CAJOBP010091489">
    <property type="protein sequence ID" value="CAF4949075.1"/>
    <property type="molecule type" value="Genomic_DNA"/>
</dbReference>
<organism evidence="2 3">
    <name type="scientific">Rotaria socialis</name>
    <dbReference type="NCBI Taxonomy" id="392032"/>
    <lineage>
        <taxon>Eukaryota</taxon>
        <taxon>Metazoa</taxon>
        <taxon>Spiralia</taxon>
        <taxon>Gnathifera</taxon>
        <taxon>Rotifera</taxon>
        <taxon>Eurotatoria</taxon>
        <taxon>Bdelloidea</taxon>
        <taxon>Philodinida</taxon>
        <taxon>Philodinidae</taxon>
        <taxon>Rotaria</taxon>
    </lineage>
</organism>
<dbReference type="EMBL" id="CAJOBP010077440">
    <property type="protein sequence ID" value="CAF4903309.1"/>
    <property type="molecule type" value="Genomic_DNA"/>
</dbReference>
<feature type="non-terminal residue" evidence="2">
    <location>
        <position position="60"/>
    </location>
</feature>
<feature type="non-terminal residue" evidence="2">
    <location>
        <position position="1"/>
    </location>
</feature>
<accession>A0A821XND1</accession>
<evidence type="ECO:0000313" key="1">
    <source>
        <dbReference type="EMBL" id="CAF4903309.1"/>
    </source>
</evidence>
<sequence>VHLNITADEPVLLANGKVSQTSLSYNYTALLTSALFQAKIDIEHLNDDQPLYLSSPLNPN</sequence>